<dbReference type="RefSeq" id="WP_092746129.1">
    <property type="nucleotide sequence ID" value="NZ_FMZC01000027.1"/>
</dbReference>
<evidence type="ECO:0000313" key="2">
    <source>
        <dbReference type="Proteomes" id="UP000198781"/>
    </source>
</evidence>
<dbReference type="Proteomes" id="UP000198781">
    <property type="component" value="Unassembled WGS sequence"/>
</dbReference>
<evidence type="ECO:0000313" key="1">
    <source>
        <dbReference type="EMBL" id="SDE71945.1"/>
    </source>
</evidence>
<gene>
    <name evidence="1" type="ORF">SAMN05192589_12722</name>
</gene>
<dbReference type="STRING" id="187868.SAMN05192589_12722"/>
<keyword evidence="2" id="KW-1185">Reference proteome</keyword>
<proteinExistence type="predicted"/>
<dbReference type="AlphaFoldDB" id="A0A1G7F8W3"/>
<reference evidence="1 2" key="1">
    <citation type="submission" date="2016-10" db="EMBL/GenBank/DDBJ databases">
        <authorList>
            <person name="de Groot N.N."/>
        </authorList>
    </citation>
    <scope>NUCLEOTIDE SEQUENCE [LARGE SCALE GENOMIC DNA]</scope>
    <source>
        <strain evidence="1 2">DSM 16619</strain>
    </source>
</reference>
<sequence length="213" mass="23768">MADSNGLYRIEEFPEIFVDACLRDSEGQFMFLSIYGRDGSIMQFIAAMELGGQERGVQRYHLVNAAGERHPVDVGGTDRLTKHAGRLPGQNLFGPLSQMWVFDKRLQQPDRANRIAWVLHQEAGAKASFDGGPVTNVTLQDRVWKTIVGLSPVALLDHWRQPLLTWCENKRATQALGDAIYPAIGPVQAVRVSLTDYFVGFIKDGVKNRTLTL</sequence>
<protein>
    <submittedName>
        <fullName evidence="1">Uncharacterized protein</fullName>
    </submittedName>
</protein>
<name>A0A1G7F8W3_9BURK</name>
<dbReference type="EMBL" id="FMZC01000027">
    <property type="protein sequence ID" value="SDE71945.1"/>
    <property type="molecule type" value="Genomic_DNA"/>
</dbReference>
<dbReference type="OrthoDB" id="5563425at2"/>
<organism evidence="1 2">
    <name type="scientific">Paracidovorax valerianellae</name>
    <dbReference type="NCBI Taxonomy" id="187868"/>
    <lineage>
        <taxon>Bacteria</taxon>
        <taxon>Pseudomonadati</taxon>
        <taxon>Pseudomonadota</taxon>
        <taxon>Betaproteobacteria</taxon>
        <taxon>Burkholderiales</taxon>
        <taxon>Comamonadaceae</taxon>
        <taxon>Paracidovorax</taxon>
    </lineage>
</organism>
<accession>A0A1G7F8W3</accession>